<dbReference type="HOGENOM" id="CLU_2165270_0_0_2"/>
<dbReference type="Proteomes" id="UP000033033">
    <property type="component" value="Chromosome"/>
</dbReference>
<evidence type="ECO:0000313" key="2">
    <source>
        <dbReference type="Proteomes" id="UP000033033"/>
    </source>
</evidence>
<keyword evidence="2" id="KW-1185">Reference proteome</keyword>
<dbReference type="GO" id="GO:0047602">
    <property type="term" value="F:acetoacetate decarboxylase activity"/>
    <property type="evidence" value="ECO:0007669"/>
    <property type="project" value="UniProtKB-EC"/>
</dbReference>
<dbReference type="Gene3D" id="2.40.400.10">
    <property type="entry name" value="Acetoacetate decarboxylase-like"/>
    <property type="match status" value="1"/>
</dbReference>
<dbReference type="KEGG" id="mby:MSBRM_0404"/>
<protein>
    <submittedName>
        <fullName evidence="1">Acetoacetate decarboxylase</fullName>
        <ecNumber evidence="1">4.1.1.4</ecNumber>
    </submittedName>
</protein>
<sequence>MLGAKPVDGETLAQMQASMATINALGWRYIPKVDVLGADLSQPILFPQGAEVHSTWTGNGTVKWTQLSWEQNPGQWHIIKAPAELPIFEIAPVIMSKGIVVLKTNNWRVLK</sequence>
<gene>
    <name evidence="1" type="ORF">MSBRM_0404</name>
</gene>
<dbReference type="EC" id="4.1.1.4" evidence="1"/>
<dbReference type="EMBL" id="CP009528">
    <property type="protein sequence ID" value="AKB53402.1"/>
    <property type="molecule type" value="Genomic_DNA"/>
</dbReference>
<dbReference type="InterPro" id="IPR023375">
    <property type="entry name" value="ADC_dom_sf"/>
</dbReference>
<evidence type="ECO:0000313" key="1">
    <source>
        <dbReference type="EMBL" id="AKB53402.1"/>
    </source>
</evidence>
<dbReference type="AlphaFoldDB" id="A0A0E3QQ45"/>
<dbReference type="SUPFAM" id="SSF160104">
    <property type="entry name" value="Acetoacetate decarboxylase-like"/>
    <property type="match status" value="1"/>
</dbReference>
<proteinExistence type="predicted"/>
<accession>A0A0E3QQ45</accession>
<organism evidence="1 2">
    <name type="scientific">Methanosarcina barkeri MS</name>
    <dbReference type="NCBI Taxonomy" id="1434108"/>
    <lineage>
        <taxon>Archaea</taxon>
        <taxon>Methanobacteriati</taxon>
        <taxon>Methanobacteriota</taxon>
        <taxon>Stenosarchaea group</taxon>
        <taxon>Methanomicrobia</taxon>
        <taxon>Methanosarcinales</taxon>
        <taxon>Methanosarcinaceae</taxon>
        <taxon>Methanosarcina</taxon>
    </lineage>
</organism>
<reference evidence="1 2" key="1">
    <citation type="submission" date="2014-07" db="EMBL/GenBank/DDBJ databases">
        <title>Methanogenic archaea and the global carbon cycle.</title>
        <authorList>
            <person name="Henriksen J.R."/>
            <person name="Luke J."/>
            <person name="Reinhart S."/>
            <person name="Benedict M.N."/>
            <person name="Youngblut N.D."/>
            <person name="Metcalf M.E."/>
            <person name="Whitaker R.J."/>
            <person name="Metcalf W.W."/>
        </authorList>
    </citation>
    <scope>NUCLEOTIDE SEQUENCE [LARGE SCALE GENOMIC DNA]</scope>
    <source>
        <strain evidence="1 2">MS</strain>
    </source>
</reference>
<name>A0A0E3QQ45_METBA</name>
<keyword evidence="1" id="KW-0456">Lyase</keyword>
<dbReference type="PATRIC" id="fig|1434108.4.peg.467"/>